<feature type="transmembrane region" description="Helical" evidence="1">
    <location>
        <begin position="85"/>
        <end position="103"/>
    </location>
</feature>
<dbReference type="InterPro" id="IPR002372">
    <property type="entry name" value="PQQ_rpt_dom"/>
</dbReference>
<comment type="caution">
    <text evidence="3">The sequence shown here is derived from an EMBL/GenBank/DDBJ whole genome shotgun (WGS) entry which is preliminary data.</text>
</comment>
<gene>
    <name evidence="3" type="ORF">FHX81_0213</name>
</gene>
<dbReference type="SUPFAM" id="SSF50998">
    <property type="entry name" value="Quinoprotein alcohol dehydrogenase-like"/>
    <property type="match status" value="1"/>
</dbReference>
<dbReference type="RefSeq" id="WP_141974778.1">
    <property type="nucleotide sequence ID" value="NZ_VFPP01000001.1"/>
</dbReference>
<sequence length="527" mass="54574">MLRYMAVVGALCAACAPFLSGGVPRPDVDAAVIGAAVGVVLAALLAVVGDRAARVVAVVAAVCSAAAVWWLLASDLLIGLTGADLPVLAVGSLAVAVGAVGLVGRRPEAGGDRRGRWRVRPSGVAAAVVVAVAAWFAPVGAEAVIVRSETRDARDFAPEPLVERPGGRQWAWQPPADVVDVAPIPHGVAVATRDGAVVGLNGTDGRVEWRYARPGAPVGAVVASVDRRTVVVTFRSVHDTRAQSVVVLDADTGTPRFGMVVRSVLVETGQVQPGARSLTVRDGEVVTGYDVVNGEPRWRWSPPDGCTSWFGQVAWGRTTVLVPTVCAGTLGVTALDEATGEQRWQHEVPRVEADDERQDVRLHGTPDGSVVLFQAFGAARTPDAVPDGVLDADTGRVLSRPERPWTVRTDVGVTPLVEDSEGGRVTGLAALDPATGATTPLPVDDCPLRTADLTTATTYVRACADNGRELTLVTHPLDSSPPTSTPVRLDGSGARGRPDVLLVAAPGALVVTRTSFGGTPAPVVGLR</sequence>
<evidence type="ECO:0000256" key="1">
    <source>
        <dbReference type="SAM" id="Phobius"/>
    </source>
</evidence>
<keyword evidence="1" id="KW-0812">Transmembrane</keyword>
<keyword evidence="1" id="KW-1133">Transmembrane helix</keyword>
<dbReference type="AlphaFoldDB" id="A0A543J569"/>
<proteinExistence type="predicted"/>
<reference evidence="3 4" key="1">
    <citation type="submission" date="2019-06" db="EMBL/GenBank/DDBJ databases">
        <title>Sequencing the genomes of 1000 actinobacteria strains.</title>
        <authorList>
            <person name="Klenk H.-P."/>
        </authorList>
    </citation>
    <scope>NUCLEOTIDE SEQUENCE [LARGE SCALE GENOMIC DNA]</scope>
    <source>
        <strain evidence="3 4">DSM 45456</strain>
    </source>
</reference>
<evidence type="ECO:0000259" key="2">
    <source>
        <dbReference type="Pfam" id="PF13360"/>
    </source>
</evidence>
<keyword evidence="1" id="KW-0472">Membrane</keyword>
<feature type="transmembrane region" description="Helical" evidence="1">
    <location>
        <begin position="55"/>
        <end position="73"/>
    </location>
</feature>
<name>A0A543J569_9PSEU</name>
<dbReference type="Pfam" id="PF13360">
    <property type="entry name" value="PQQ_2"/>
    <property type="match status" value="1"/>
</dbReference>
<feature type="transmembrane region" description="Helical" evidence="1">
    <location>
        <begin position="30"/>
        <end position="48"/>
    </location>
</feature>
<evidence type="ECO:0000313" key="4">
    <source>
        <dbReference type="Proteomes" id="UP000316628"/>
    </source>
</evidence>
<feature type="domain" description="Pyrrolo-quinoline quinone repeat" evidence="2">
    <location>
        <begin position="193"/>
        <end position="365"/>
    </location>
</feature>
<dbReference type="EMBL" id="VFPP01000001">
    <property type="protein sequence ID" value="TQM77966.1"/>
    <property type="molecule type" value="Genomic_DNA"/>
</dbReference>
<dbReference type="InterPro" id="IPR015943">
    <property type="entry name" value="WD40/YVTN_repeat-like_dom_sf"/>
</dbReference>
<dbReference type="Gene3D" id="2.130.10.10">
    <property type="entry name" value="YVTN repeat-like/Quinoprotein amine dehydrogenase"/>
    <property type="match status" value="2"/>
</dbReference>
<protein>
    <submittedName>
        <fullName evidence="3">Putative pyrroloquinoline-quinone binding quinoprotein</fullName>
    </submittedName>
</protein>
<evidence type="ECO:0000313" key="3">
    <source>
        <dbReference type="EMBL" id="TQM77966.1"/>
    </source>
</evidence>
<accession>A0A543J569</accession>
<organism evidence="3 4">
    <name type="scientific">Saccharothrix saharensis</name>
    <dbReference type="NCBI Taxonomy" id="571190"/>
    <lineage>
        <taxon>Bacteria</taxon>
        <taxon>Bacillati</taxon>
        <taxon>Actinomycetota</taxon>
        <taxon>Actinomycetes</taxon>
        <taxon>Pseudonocardiales</taxon>
        <taxon>Pseudonocardiaceae</taxon>
        <taxon>Saccharothrix</taxon>
    </lineage>
</organism>
<dbReference type="Proteomes" id="UP000316628">
    <property type="component" value="Unassembled WGS sequence"/>
</dbReference>
<keyword evidence="4" id="KW-1185">Reference proteome</keyword>
<dbReference type="InterPro" id="IPR011047">
    <property type="entry name" value="Quinoprotein_ADH-like_sf"/>
</dbReference>
<dbReference type="OrthoDB" id="3661050at2"/>
<feature type="transmembrane region" description="Helical" evidence="1">
    <location>
        <begin position="124"/>
        <end position="146"/>
    </location>
</feature>